<name>A0AAV4IJD6_9GAST</name>
<feature type="domain" description="Sulfotransferase" evidence="4">
    <location>
        <begin position="92"/>
        <end position="214"/>
    </location>
</feature>
<keyword evidence="3" id="KW-0812">Transmembrane</keyword>
<evidence type="ECO:0000256" key="3">
    <source>
        <dbReference type="SAM" id="Phobius"/>
    </source>
</evidence>
<evidence type="ECO:0000259" key="4">
    <source>
        <dbReference type="Pfam" id="PF00685"/>
    </source>
</evidence>
<dbReference type="PANTHER" id="PTHR11783">
    <property type="entry name" value="SULFOTRANSFERASE SULT"/>
    <property type="match status" value="1"/>
</dbReference>
<evidence type="ECO:0000313" key="6">
    <source>
        <dbReference type="Proteomes" id="UP000762676"/>
    </source>
</evidence>
<dbReference type="EMBL" id="BMAT01013285">
    <property type="protein sequence ID" value="GFS09277.1"/>
    <property type="molecule type" value="Genomic_DNA"/>
</dbReference>
<protein>
    <submittedName>
        <fullName evidence="5">Sulfotransferase family cytosolic 1B member 1</fullName>
    </submittedName>
</protein>
<comment type="caution">
    <text evidence="5">The sequence shown here is derived from an EMBL/GenBank/DDBJ whole genome shotgun (WGS) entry which is preliminary data.</text>
</comment>
<dbReference type="Pfam" id="PF00685">
    <property type="entry name" value="Sulfotransfer_1"/>
    <property type="match status" value="1"/>
</dbReference>
<dbReference type="InterPro" id="IPR000863">
    <property type="entry name" value="Sulfotransferase_dom"/>
</dbReference>
<evidence type="ECO:0000256" key="1">
    <source>
        <dbReference type="ARBA" id="ARBA00005771"/>
    </source>
</evidence>
<evidence type="ECO:0000256" key="2">
    <source>
        <dbReference type="ARBA" id="ARBA00022679"/>
    </source>
</evidence>
<dbReference type="Proteomes" id="UP000762676">
    <property type="component" value="Unassembled WGS sequence"/>
</dbReference>
<keyword evidence="2" id="KW-0808">Transferase</keyword>
<dbReference type="AlphaFoldDB" id="A0AAV4IJD6"/>
<keyword evidence="6" id="KW-1185">Reference proteome</keyword>
<keyword evidence="3" id="KW-0472">Membrane</keyword>
<dbReference type="SUPFAM" id="SSF52540">
    <property type="entry name" value="P-loop containing nucleoside triphosphate hydrolases"/>
    <property type="match status" value="1"/>
</dbReference>
<feature type="transmembrane region" description="Helical" evidence="3">
    <location>
        <begin position="21"/>
        <end position="51"/>
    </location>
</feature>
<proteinExistence type="inferred from homology"/>
<keyword evidence="3" id="KW-1133">Transmembrane helix</keyword>
<dbReference type="InterPro" id="IPR027417">
    <property type="entry name" value="P-loop_NTPase"/>
</dbReference>
<organism evidence="5 6">
    <name type="scientific">Elysia marginata</name>
    <dbReference type="NCBI Taxonomy" id="1093978"/>
    <lineage>
        <taxon>Eukaryota</taxon>
        <taxon>Metazoa</taxon>
        <taxon>Spiralia</taxon>
        <taxon>Lophotrochozoa</taxon>
        <taxon>Mollusca</taxon>
        <taxon>Gastropoda</taxon>
        <taxon>Heterobranchia</taxon>
        <taxon>Euthyneura</taxon>
        <taxon>Panpulmonata</taxon>
        <taxon>Sacoglossa</taxon>
        <taxon>Placobranchoidea</taxon>
        <taxon>Plakobranchidae</taxon>
        <taxon>Elysia</taxon>
    </lineage>
</organism>
<evidence type="ECO:0000313" key="5">
    <source>
        <dbReference type="EMBL" id="GFS09277.1"/>
    </source>
</evidence>
<accession>A0AAV4IJD6</accession>
<dbReference type="GO" id="GO:0008146">
    <property type="term" value="F:sulfotransferase activity"/>
    <property type="evidence" value="ECO:0007669"/>
    <property type="project" value="InterPro"/>
</dbReference>
<sequence length="220" mass="24265">MIRKGKGIFSKTGKTTSFLELCGPEILIIAVAAAAILVVVVKVVVVVVAVAAAVVEVVVVVVIVVVVSVVVAVVAVVVVVVVAIVDVVARTYKTKLVFTVRNPKDVAVSLYNHHINLKEIYNYHGEFHDWFPLFLDGDVDYGDYFTYHLNWATAIRDNPDHPILVLKYEDAKENFPDAIRKLADFIETSLTEDQVKEIAQSVNFDAAKKHLPSNKILRKG</sequence>
<dbReference type="Gene3D" id="3.40.50.300">
    <property type="entry name" value="P-loop containing nucleotide triphosphate hydrolases"/>
    <property type="match status" value="1"/>
</dbReference>
<gene>
    <name evidence="5" type="ORF">ElyMa_006616800</name>
</gene>
<feature type="transmembrane region" description="Helical" evidence="3">
    <location>
        <begin position="57"/>
        <end position="85"/>
    </location>
</feature>
<reference evidence="5 6" key="1">
    <citation type="journal article" date="2021" name="Elife">
        <title>Chloroplast acquisition without the gene transfer in kleptoplastic sea slugs, Plakobranchus ocellatus.</title>
        <authorList>
            <person name="Maeda T."/>
            <person name="Takahashi S."/>
            <person name="Yoshida T."/>
            <person name="Shimamura S."/>
            <person name="Takaki Y."/>
            <person name="Nagai Y."/>
            <person name="Toyoda A."/>
            <person name="Suzuki Y."/>
            <person name="Arimoto A."/>
            <person name="Ishii H."/>
            <person name="Satoh N."/>
            <person name="Nishiyama T."/>
            <person name="Hasebe M."/>
            <person name="Maruyama T."/>
            <person name="Minagawa J."/>
            <person name="Obokata J."/>
            <person name="Shigenobu S."/>
        </authorList>
    </citation>
    <scope>NUCLEOTIDE SEQUENCE [LARGE SCALE GENOMIC DNA]</scope>
</reference>
<comment type="similarity">
    <text evidence="1">Belongs to the sulfotransferase 1 family.</text>
</comment>